<dbReference type="Pfam" id="PF00535">
    <property type="entry name" value="Glycos_transf_2"/>
    <property type="match status" value="1"/>
</dbReference>
<evidence type="ECO:0000256" key="1">
    <source>
        <dbReference type="ARBA" id="ARBA00038494"/>
    </source>
</evidence>
<dbReference type="CDD" id="cd02511">
    <property type="entry name" value="Beta4Glucosyltransferase"/>
    <property type="match status" value="1"/>
</dbReference>
<protein>
    <submittedName>
        <fullName evidence="3">Glycosyltransferase family 2 protein</fullName>
    </submittedName>
</protein>
<comment type="similarity">
    <text evidence="1">Belongs to the glycosyltransferase 2 family. WaaE/KdtX subfamily.</text>
</comment>
<evidence type="ECO:0000313" key="3">
    <source>
        <dbReference type="EMBL" id="UOD50862.1"/>
    </source>
</evidence>
<organism evidence="3 4">
    <name type="scientific">Orrella daihaiensis</name>
    <dbReference type="NCBI Taxonomy" id="2782176"/>
    <lineage>
        <taxon>Bacteria</taxon>
        <taxon>Pseudomonadati</taxon>
        <taxon>Pseudomonadota</taxon>
        <taxon>Betaproteobacteria</taxon>
        <taxon>Burkholderiales</taxon>
        <taxon>Alcaligenaceae</taxon>
        <taxon>Orrella</taxon>
    </lineage>
</organism>
<accession>A0ABY4AKR7</accession>
<feature type="domain" description="Glycosyltransferase 2-like" evidence="2">
    <location>
        <begin position="6"/>
        <end position="126"/>
    </location>
</feature>
<dbReference type="InterPro" id="IPR029044">
    <property type="entry name" value="Nucleotide-diphossugar_trans"/>
</dbReference>
<evidence type="ECO:0000259" key="2">
    <source>
        <dbReference type="Pfam" id="PF00535"/>
    </source>
</evidence>
<proteinExistence type="inferred from homology"/>
<dbReference type="Gene3D" id="3.90.550.10">
    <property type="entry name" value="Spore Coat Polysaccharide Biosynthesis Protein SpsA, Chain A"/>
    <property type="match status" value="1"/>
</dbReference>
<dbReference type="Proteomes" id="UP000831607">
    <property type="component" value="Chromosome"/>
</dbReference>
<dbReference type="InterPro" id="IPR001173">
    <property type="entry name" value="Glyco_trans_2-like"/>
</dbReference>
<keyword evidence="4" id="KW-1185">Reference proteome</keyword>
<evidence type="ECO:0000313" key="4">
    <source>
        <dbReference type="Proteomes" id="UP000831607"/>
    </source>
</evidence>
<dbReference type="PANTHER" id="PTHR43630">
    <property type="entry name" value="POLY-BETA-1,6-N-ACETYL-D-GLUCOSAMINE SYNTHASE"/>
    <property type="match status" value="1"/>
</dbReference>
<dbReference type="SUPFAM" id="SSF53448">
    <property type="entry name" value="Nucleotide-diphospho-sugar transferases"/>
    <property type="match status" value="1"/>
</dbReference>
<reference evidence="3 4" key="1">
    <citation type="submission" date="2020-11" db="EMBL/GenBank/DDBJ databases">
        <title>Algicoccus daihaiensis sp.nov., isolated from Daihai Lake in Inner Mongolia.</title>
        <authorList>
            <person name="Kai J."/>
        </authorList>
    </citation>
    <scope>NUCLEOTIDE SEQUENCE [LARGE SCALE GENOMIC DNA]</scope>
    <source>
        <strain evidence="4">f23</strain>
    </source>
</reference>
<dbReference type="EMBL" id="CP063982">
    <property type="protein sequence ID" value="UOD50862.1"/>
    <property type="molecule type" value="Genomic_DNA"/>
</dbReference>
<name>A0ABY4AKR7_9BURK</name>
<dbReference type="RefSeq" id="WP_243479274.1">
    <property type="nucleotide sequence ID" value="NZ_CP063982.1"/>
</dbReference>
<gene>
    <name evidence="3" type="ORF">DHf2319_02770</name>
</gene>
<sequence>MPTLAIAMIVKNEADNLVACLRSCEGLANEIIVIDGGSTDNTADIARELGAKVFAKPSWEGFGLQRRFAQSHVSSDWIFWIDADERLTPELKTSIKAAVSQNNPNTIYSTARLSWAFGRFIRHSGWYPDRVLRLHPTKLTQYSDAQVHERLEVHPGTHIEPLTGDLLHYTYKDLQHYLVKSAQYADLWAQQREVRGKRGSLLQGVIHGVGCFLRMYVLKAGFLDGRQGLLLALLSAHSTFAKYADLWVRQQPKP</sequence>
<dbReference type="PANTHER" id="PTHR43630:SF2">
    <property type="entry name" value="GLYCOSYLTRANSFERASE"/>
    <property type="match status" value="1"/>
</dbReference>